<sequence>MLEDQLPEHIDRRIGVVITLLVKFENGFYGFEDIFTRESAAFCLGDTRSISALTQTFYFFHPKFDRCFFGFDAPCYHYDRAKELYPWLFKDASILYRKF</sequence>
<gene>
    <name evidence="1" type="ORF">MM415B00544_0005</name>
</gene>
<name>A0A6M3J2N5_9ZZZZ</name>
<evidence type="ECO:0000313" key="1">
    <source>
        <dbReference type="EMBL" id="QJA64060.1"/>
    </source>
</evidence>
<organism evidence="1">
    <name type="scientific">viral metagenome</name>
    <dbReference type="NCBI Taxonomy" id="1070528"/>
    <lineage>
        <taxon>unclassified sequences</taxon>
        <taxon>metagenomes</taxon>
        <taxon>organismal metagenomes</taxon>
    </lineage>
</organism>
<protein>
    <submittedName>
        <fullName evidence="1">Uncharacterized protein</fullName>
    </submittedName>
</protein>
<accession>A0A6M3J2N5</accession>
<dbReference type="EMBL" id="MT141512">
    <property type="protein sequence ID" value="QJA64060.1"/>
    <property type="molecule type" value="Genomic_DNA"/>
</dbReference>
<reference evidence="1" key="1">
    <citation type="submission" date="2020-03" db="EMBL/GenBank/DDBJ databases">
        <title>The deep terrestrial virosphere.</title>
        <authorList>
            <person name="Holmfeldt K."/>
            <person name="Nilsson E."/>
            <person name="Simone D."/>
            <person name="Lopez-Fernandez M."/>
            <person name="Wu X."/>
            <person name="de Brujin I."/>
            <person name="Lundin D."/>
            <person name="Andersson A."/>
            <person name="Bertilsson S."/>
            <person name="Dopson M."/>
        </authorList>
    </citation>
    <scope>NUCLEOTIDE SEQUENCE</scope>
    <source>
        <strain evidence="1">MM415B00544</strain>
    </source>
</reference>
<proteinExistence type="predicted"/>
<dbReference type="AlphaFoldDB" id="A0A6M3J2N5"/>